<evidence type="ECO:0000313" key="4">
    <source>
        <dbReference type="EMBL" id="MEI5984278.1"/>
    </source>
</evidence>
<dbReference type="InterPro" id="IPR002168">
    <property type="entry name" value="Lipase_GDXG_HIS_AS"/>
</dbReference>
<evidence type="ECO:0000313" key="5">
    <source>
        <dbReference type="Proteomes" id="UP001363035"/>
    </source>
</evidence>
<sequence>MADTIKAEKDPNIFKEIREFLDGLNNSGDKPLETLAPEDARKVLEDAQKSVKVDYSGITEEEKTIEQDGLTVKTIIVKPEGTTDKKLPVFIFIHGGGWILGDYPTHKRLVRDLVVQSGAAAVFVDYTRSPEAKYPTAINEIYAATKWVSAHGDEIGVDGKNLAVAGNSVGGNMSAVTCLMAKDKSGPEIKFQLLLWPVTDANFERESWKKYAEGRFLTVGMMKWMWDNYLPDVAKRKEYYASPFQADLEKLKDLPPALIQLAENDILFDEGLDYGRKLDEAGVPTTIQTYNGFIHDYGLLNPLNHIEAVKCSVEQAAQALKKALFKS</sequence>
<comment type="similarity">
    <text evidence="1">Belongs to the 'GDXG' lipolytic enzyme family.</text>
</comment>
<comment type="caution">
    <text evidence="4">The sequence shown here is derived from an EMBL/GenBank/DDBJ whole genome shotgun (WGS) entry which is preliminary data.</text>
</comment>
<organism evidence="4 5">
    <name type="scientific">Sphingobacterium tenebrionis</name>
    <dbReference type="NCBI Taxonomy" id="3111775"/>
    <lineage>
        <taxon>Bacteria</taxon>
        <taxon>Pseudomonadati</taxon>
        <taxon>Bacteroidota</taxon>
        <taxon>Sphingobacteriia</taxon>
        <taxon>Sphingobacteriales</taxon>
        <taxon>Sphingobacteriaceae</taxon>
        <taxon>Sphingobacterium</taxon>
    </lineage>
</organism>
<dbReference type="SUPFAM" id="SSF53474">
    <property type="entry name" value="alpha/beta-Hydrolases"/>
    <property type="match status" value="1"/>
</dbReference>
<gene>
    <name evidence="4" type="ORF">VJ786_05110</name>
</gene>
<evidence type="ECO:0000259" key="3">
    <source>
        <dbReference type="Pfam" id="PF07859"/>
    </source>
</evidence>
<reference evidence="4 5" key="1">
    <citation type="submission" date="2024-01" db="EMBL/GenBank/DDBJ databases">
        <title>Sphingobacterium tenebrionis sp. nov., a novel endophyte isolated from tenebrio molitor intestines.</title>
        <authorList>
            <person name="Zhang C."/>
        </authorList>
    </citation>
    <scope>NUCLEOTIDE SEQUENCE [LARGE SCALE GENOMIC DNA]</scope>
    <source>
        <strain evidence="4 5">PU5-4</strain>
    </source>
</reference>
<evidence type="ECO:0000256" key="2">
    <source>
        <dbReference type="ARBA" id="ARBA00022801"/>
    </source>
</evidence>
<dbReference type="PANTHER" id="PTHR48081:SF8">
    <property type="entry name" value="ALPHA_BETA HYDROLASE FOLD-3 DOMAIN-CONTAINING PROTEIN-RELATED"/>
    <property type="match status" value="1"/>
</dbReference>
<dbReference type="PROSITE" id="PS01173">
    <property type="entry name" value="LIPASE_GDXG_HIS"/>
    <property type="match status" value="1"/>
</dbReference>
<dbReference type="Gene3D" id="3.40.50.1820">
    <property type="entry name" value="alpha/beta hydrolase"/>
    <property type="match status" value="1"/>
</dbReference>
<dbReference type="InterPro" id="IPR029058">
    <property type="entry name" value="AB_hydrolase_fold"/>
</dbReference>
<dbReference type="InterPro" id="IPR013094">
    <property type="entry name" value="AB_hydrolase_3"/>
</dbReference>
<keyword evidence="5" id="KW-1185">Reference proteome</keyword>
<dbReference type="RefSeq" id="WP_099367894.1">
    <property type="nucleotide sequence ID" value="NZ_JAYLLN010000007.1"/>
</dbReference>
<dbReference type="InterPro" id="IPR050300">
    <property type="entry name" value="GDXG_lipolytic_enzyme"/>
</dbReference>
<evidence type="ECO:0000256" key="1">
    <source>
        <dbReference type="ARBA" id="ARBA00010515"/>
    </source>
</evidence>
<dbReference type="Pfam" id="PF07859">
    <property type="entry name" value="Abhydrolase_3"/>
    <property type="match status" value="1"/>
</dbReference>
<dbReference type="Proteomes" id="UP001363035">
    <property type="component" value="Unassembled WGS sequence"/>
</dbReference>
<keyword evidence="2 4" id="KW-0378">Hydrolase</keyword>
<name>A0ABU8I427_9SPHI</name>
<proteinExistence type="inferred from homology"/>
<feature type="domain" description="Alpha/beta hydrolase fold-3" evidence="3">
    <location>
        <begin position="91"/>
        <end position="297"/>
    </location>
</feature>
<protein>
    <submittedName>
        <fullName evidence="4">Alpha/beta hydrolase</fullName>
    </submittedName>
</protein>
<dbReference type="EMBL" id="JAYLLN010000007">
    <property type="protein sequence ID" value="MEI5984278.1"/>
    <property type="molecule type" value="Genomic_DNA"/>
</dbReference>
<accession>A0ABU8I427</accession>
<dbReference type="PANTHER" id="PTHR48081">
    <property type="entry name" value="AB HYDROLASE SUPERFAMILY PROTEIN C4A8.06C"/>
    <property type="match status" value="1"/>
</dbReference>
<dbReference type="GO" id="GO:0016787">
    <property type="term" value="F:hydrolase activity"/>
    <property type="evidence" value="ECO:0007669"/>
    <property type="project" value="UniProtKB-KW"/>
</dbReference>